<dbReference type="EMBL" id="JAPZBU010000012">
    <property type="protein sequence ID" value="KAJ5375881.1"/>
    <property type="molecule type" value="Genomic_DNA"/>
</dbReference>
<gene>
    <name evidence="1" type="ORF">N7509_012767</name>
</gene>
<organism evidence="1 2">
    <name type="scientific">Penicillium cosmopolitanum</name>
    <dbReference type="NCBI Taxonomy" id="1131564"/>
    <lineage>
        <taxon>Eukaryota</taxon>
        <taxon>Fungi</taxon>
        <taxon>Dikarya</taxon>
        <taxon>Ascomycota</taxon>
        <taxon>Pezizomycotina</taxon>
        <taxon>Eurotiomycetes</taxon>
        <taxon>Eurotiomycetidae</taxon>
        <taxon>Eurotiales</taxon>
        <taxon>Aspergillaceae</taxon>
        <taxon>Penicillium</taxon>
    </lineage>
</organism>
<dbReference type="Proteomes" id="UP001147747">
    <property type="component" value="Unassembled WGS sequence"/>
</dbReference>
<name>A0A9W9VDY8_9EURO</name>
<evidence type="ECO:0000313" key="2">
    <source>
        <dbReference type="Proteomes" id="UP001147747"/>
    </source>
</evidence>
<dbReference type="RefSeq" id="XP_056480911.1">
    <property type="nucleotide sequence ID" value="XM_056637404.1"/>
</dbReference>
<proteinExistence type="predicted"/>
<reference evidence="1" key="2">
    <citation type="journal article" date="2023" name="IMA Fungus">
        <title>Comparative genomic study of the Penicillium genus elucidates a diverse pangenome and 15 lateral gene transfer events.</title>
        <authorList>
            <person name="Petersen C."/>
            <person name="Sorensen T."/>
            <person name="Nielsen M.R."/>
            <person name="Sondergaard T.E."/>
            <person name="Sorensen J.L."/>
            <person name="Fitzpatrick D.A."/>
            <person name="Frisvad J.C."/>
            <person name="Nielsen K.L."/>
        </authorList>
    </citation>
    <scope>NUCLEOTIDE SEQUENCE</scope>
    <source>
        <strain evidence="1">IBT 29677</strain>
    </source>
</reference>
<protein>
    <submittedName>
        <fullName evidence="1">Uncharacterized protein</fullName>
    </submittedName>
</protein>
<reference evidence="1" key="1">
    <citation type="submission" date="2022-12" db="EMBL/GenBank/DDBJ databases">
        <authorList>
            <person name="Petersen C."/>
        </authorList>
    </citation>
    <scope>NUCLEOTIDE SEQUENCE</scope>
    <source>
        <strain evidence="1">IBT 29677</strain>
    </source>
</reference>
<dbReference type="AlphaFoldDB" id="A0A9W9VDY8"/>
<accession>A0A9W9VDY8</accession>
<keyword evidence="2" id="KW-1185">Reference proteome</keyword>
<evidence type="ECO:0000313" key="1">
    <source>
        <dbReference type="EMBL" id="KAJ5375881.1"/>
    </source>
</evidence>
<dbReference type="GeneID" id="81376384"/>
<comment type="caution">
    <text evidence="1">The sequence shown here is derived from an EMBL/GenBank/DDBJ whole genome shotgun (WGS) entry which is preliminary data.</text>
</comment>
<sequence>MVTRSLLHLARTAGSPHTSQVLPALQEQWGGGSLSPCPDKRDKQQQKYARHNQILTIIVHAIDQVLDRGRETLAQTYISVQEIFGCRIPRQRTRRRPLGRLQPETERQYVQYWKQFLCFLIRAISLPEPDRISLLGVYLDKEQSYTLQIL</sequence>